<evidence type="ECO:0000256" key="1">
    <source>
        <dbReference type="SAM" id="Phobius"/>
    </source>
</evidence>
<keyword evidence="1" id="KW-0472">Membrane</keyword>
<feature type="transmembrane region" description="Helical" evidence="1">
    <location>
        <begin position="89"/>
        <end position="108"/>
    </location>
</feature>
<feature type="transmembrane region" description="Helical" evidence="1">
    <location>
        <begin position="311"/>
        <end position="329"/>
    </location>
</feature>
<feature type="transmembrane region" description="Helical" evidence="1">
    <location>
        <begin position="247"/>
        <end position="267"/>
    </location>
</feature>
<name>A0ABS5IJW0_9MICO</name>
<dbReference type="RefSeq" id="WP_211541361.1">
    <property type="nucleotide sequence ID" value="NZ_JAGTUK010000001.1"/>
</dbReference>
<keyword evidence="1" id="KW-0812">Transmembrane</keyword>
<keyword evidence="1" id="KW-1133">Transmembrane helix</keyword>
<keyword evidence="4" id="KW-1185">Reference proteome</keyword>
<feature type="transmembrane region" description="Helical" evidence="1">
    <location>
        <begin position="29"/>
        <end position="49"/>
    </location>
</feature>
<comment type="caution">
    <text evidence="3">The sequence shown here is derived from an EMBL/GenBank/DDBJ whole genome shotgun (WGS) entry which is preliminary data.</text>
</comment>
<protein>
    <recommendedName>
        <fullName evidence="2">Heparan-alpha-glucosaminide N-acetyltransferase catalytic domain-containing protein</fullName>
    </recommendedName>
</protein>
<reference evidence="3 4" key="1">
    <citation type="submission" date="2021-04" db="EMBL/GenBank/DDBJ databases">
        <title>Whole genome analysis of root endophytic bacterium Microbacterium paraoxydans ku-mp colonizing RP-bio226 rice variety.</title>
        <authorList>
            <person name="Ulaganathan K."/>
            <person name="Latha B."/>
        </authorList>
    </citation>
    <scope>NUCLEOTIDE SEQUENCE [LARGE SCALE GENOMIC DNA]</scope>
    <source>
        <strain evidence="4">ku-mp</strain>
    </source>
</reference>
<dbReference type="Proteomes" id="UP000678243">
    <property type="component" value="Unassembled WGS sequence"/>
</dbReference>
<dbReference type="EMBL" id="JAGTUK010000001">
    <property type="protein sequence ID" value="MBS0023268.1"/>
    <property type="molecule type" value="Genomic_DNA"/>
</dbReference>
<feature type="transmembrane region" description="Helical" evidence="1">
    <location>
        <begin position="64"/>
        <end position="82"/>
    </location>
</feature>
<dbReference type="InterPro" id="IPR012429">
    <property type="entry name" value="HGSNAT_cat"/>
</dbReference>
<proteinExistence type="predicted"/>
<accession>A0ABS5IJW0</accession>
<evidence type="ECO:0000259" key="2">
    <source>
        <dbReference type="Pfam" id="PF07786"/>
    </source>
</evidence>
<feature type="transmembrane region" description="Helical" evidence="1">
    <location>
        <begin position="208"/>
        <end position="227"/>
    </location>
</feature>
<organism evidence="3 4">
    <name type="scientific">Microbacterium paraoxydans</name>
    <dbReference type="NCBI Taxonomy" id="199592"/>
    <lineage>
        <taxon>Bacteria</taxon>
        <taxon>Bacillati</taxon>
        <taxon>Actinomycetota</taxon>
        <taxon>Actinomycetes</taxon>
        <taxon>Micrococcales</taxon>
        <taxon>Microbacteriaceae</taxon>
        <taxon>Microbacterium</taxon>
    </lineage>
</organism>
<feature type="domain" description="Heparan-alpha-glucosaminide N-acetyltransferase catalytic" evidence="2">
    <location>
        <begin position="28"/>
        <end position="156"/>
    </location>
</feature>
<feature type="transmembrane region" description="Helical" evidence="1">
    <location>
        <begin position="274"/>
        <end position="299"/>
    </location>
</feature>
<evidence type="ECO:0000313" key="3">
    <source>
        <dbReference type="EMBL" id="MBS0023268.1"/>
    </source>
</evidence>
<sequence length="355" mass="38423">MRGGTEAEAVSTGVSRSVRATDRQLIPDVLRGIAIVAMLVAHAAVFLPAKPLAVTFVSSMLNELASPLFALVMGMSAQLLWTRGPRVPLTLLQQVVRGLFLIALGVWMSTWGSWVAIILGHLGVLLIVGAPLLLARTPWVIAIAATLLLLSDPLVRLTRGWLWAYTAPSPLHELLEWVALSPSYRLLNLLPFFLAGALLIRHGLRRDGLLWALAGVAVVAYLSWGVAAVTEFGGTDSGLLFDTLRDVGLVAATYVVVVLAATARGGAGRFWNAVFVPLVACGQVALSLYLLHVGLIALWNGAYGRPEENAWLGWLVIVPGMILVGWLWWRFVGTGPVEWAMGWVTGRRKPLRRAR</sequence>
<dbReference type="Pfam" id="PF07786">
    <property type="entry name" value="HGSNAT_cat"/>
    <property type="match status" value="1"/>
</dbReference>
<evidence type="ECO:0000313" key="4">
    <source>
        <dbReference type="Proteomes" id="UP000678243"/>
    </source>
</evidence>
<gene>
    <name evidence="3" type="ORF">KE274_04025</name>
</gene>